<evidence type="ECO:0000256" key="5">
    <source>
        <dbReference type="ARBA" id="ARBA00021901"/>
    </source>
</evidence>
<evidence type="ECO:0000259" key="14">
    <source>
        <dbReference type="Pfam" id="PF00890"/>
    </source>
</evidence>
<dbReference type="Pfam" id="PF02910">
    <property type="entry name" value="Succ_DH_flav_C"/>
    <property type="match status" value="1"/>
</dbReference>
<dbReference type="PRINTS" id="PR00411">
    <property type="entry name" value="PNDRDTASEI"/>
</dbReference>
<evidence type="ECO:0000256" key="11">
    <source>
        <dbReference type="ARBA" id="ARBA00048305"/>
    </source>
</evidence>
<keyword evidence="8 13" id="KW-0274">FAD</keyword>
<feature type="domain" description="FAD-dependent oxidoreductase 2 FAD-binding" evidence="14">
    <location>
        <begin position="11"/>
        <end position="386"/>
    </location>
</feature>
<evidence type="ECO:0000256" key="2">
    <source>
        <dbReference type="ARBA" id="ARBA00004950"/>
    </source>
</evidence>
<evidence type="ECO:0000256" key="1">
    <source>
        <dbReference type="ARBA" id="ARBA00001974"/>
    </source>
</evidence>
<comment type="similarity">
    <text evidence="3 13">Belongs to the FAD-dependent oxidoreductase 2 family. NadB subfamily.</text>
</comment>
<dbReference type="PRINTS" id="PR00368">
    <property type="entry name" value="FADPNR"/>
</dbReference>
<dbReference type="SUPFAM" id="SSF51905">
    <property type="entry name" value="FAD/NAD(P)-binding domain"/>
    <property type="match status" value="1"/>
</dbReference>
<dbReference type="Gene3D" id="1.20.58.100">
    <property type="entry name" value="Fumarate reductase/succinate dehydrogenase flavoprotein-like, C-terminal domain"/>
    <property type="match status" value="1"/>
</dbReference>
<dbReference type="InterPro" id="IPR005288">
    <property type="entry name" value="NadB"/>
</dbReference>
<name>A0A3E1HLA3_9MYCO</name>
<evidence type="ECO:0000256" key="3">
    <source>
        <dbReference type="ARBA" id="ARBA00008562"/>
    </source>
</evidence>
<dbReference type="RefSeq" id="WP_116539194.1">
    <property type="nucleotide sequence ID" value="NZ_QAYL01000001.1"/>
</dbReference>
<dbReference type="PANTHER" id="PTHR42716:SF2">
    <property type="entry name" value="L-ASPARTATE OXIDASE, CHLOROPLASTIC"/>
    <property type="match status" value="1"/>
</dbReference>
<evidence type="ECO:0000256" key="9">
    <source>
        <dbReference type="ARBA" id="ARBA00023002"/>
    </source>
</evidence>
<keyword evidence="9 13" id="KW-0560">Oxidoreductase</keyword>
<feature type="domain" description="Fumarate reductase/succinate dehydrogenase flavoprotein-like C-terminal" evidence="15">
    <location>
        <begin position="424"/>
        <end position="498"/>
    </location>
</feature>
<protein>
    <recommendedName>
        <fullName evidence="5 12">L-aspartate oxidase</fullName>
        <ecNumber evidence="4 12">1.4.3.16</ecNumber>
    </recommendedName>
</protein>
<comment type="subcellular location">
    <subcellularLocation>
        <location evidence="13">Cytoplasm</location>
    </subcellularLocation>
</comment>
<proteinExistence type="inferred from homology"/>
<dbReference type="GO" id="GO:0033765">
    <property type="term" value="F:steroid dehydrogenase activity, acting on the CH-CH group of donors"/>
    <property type="evidence" value="ECO:0007669"/>
    <property type="project" value="UniProtKB-ARBA"/>
</dbReference>
<evidence type="ECO:0000259" key="15">
    <source>
        <dbReference type="Pfam" id="PF02910"/>
    </source>
</evidence>
<dbReference type="InterPro" id="IPR037099">
    <property type="entry name" value="Fum_R/Succ_DH_flav-like_C_sf"/>
</dbReference>
<dbReference type="OrthoDB" id="9805351at2"/>
<dbReference type="InterPro" id="IPR003953">
    <property type="entry name" value="FAD-dep_OxRdtase_2_FAD-bd"/>
</dbReference>
<dbReference type="GO" id="GO:0008734">
    <property type="term" value="F:L-aspartate oxidase activity"/>
    <property type="evidence" value="ECO:0007669"/>
    <property type="project" value="UniProtKB-UniRule"/>
</dbReference>
<comment type="pathway">
    <text evidence="2 13">Cofactor biosynthesis; NAD(+) biosynthesis; iminoaspartate from L-aspartate (oxidase route): step 1/1.</text>
</comment>
<comment type="function">
    <text evidence="10">Catalyzes the oxidation of L-aspartate to iminoaspartate, the first step in the de novo biosynthesis of NAD(+).</text>
</comment>
<dbReference type="AlphaFoldDB" id="A0A3E1HLA3"/>
<evidence type="ECO:0000313" key="16">
    <source>
        <dbReference type="EMBL" id="RFD27292.1"/>
    </source>
</evidence>
<dbReference type="Gene3D" id="3.90.700.10">
    <property type="entry name" value="Succinate dehydrogenase/fumarate reductase flavoprotein, catalytic domain"/>
    <property type="match status" value="1"/>
</dbReference>
<evidence type="ECO:0000313" key="17">
    <source>
        <dbReference type="Proteomes" id="UP000258522"/>
    </source>
</evidence>
<dbReference type="PANTHER" id="PTHR42716">
    <property type="entry name" value="L-ASPARTATE OXIDASE"/>
    <property type="match status" value="1"/>
</dbReference>
<dbReference type="EMBL" id="QAYL01000001">
    <property type="protein sequence ID" value="RFD27292.1"/>
    <property type="molecule type" value="Genomic_DNA"/>
</dbReference>
<dbReference type="Pfam" id="PF00890">
    <property type="entry name" value="FAD_binding_2"/>
    <property type="match status" value="1"/>
</dbReference>
<dbReference type="NCBIfam" id="TIGR00551">
    <property type="entry name" value="nadB"/>
    <property type="match status" value="1"/>
</dbReference>
<keyword evidence="7 13" id="KW-0662">Pyridine nucleotide biosynthesis</keyword>
<dbReference type="Gene3D" id="3.50.50.60">
    <property type="entry name" value="FAD/NAD(P)-binding domain"/>
    <property type="match status" value="1"/>
</dbReference>
<dbReference type="NCBIfam" id="NF005867">
    <property type="entry name" value="PRK07804.1"/>
    <property type="match status" value="1"/>
</dbReference>
<comment type="caution">
    <text evidence="16">The sequence shown here is derived from an EMBL/GenBank/DDBJ whole genome shotgun (WGS) entry which is preliminary data.</text>
</comment>
<sequence length="527" mass="54040">MVGPDWKYAADVVVVGTGVAGLAAALAAHRAGRSVVVLSKSDQRCGMTVTHYAQGGIAVVLPGSDDSIDAHVADTLAAGAGMCDPDAVYSIVADGYRAVAELVGDGARFDESVPGRWAVTREGGHSRPRIVHAGGDATGAEVQRALDHAAGVLDIRTSHLVLRVLHDGTVVNGVAVLNPDGWGIVSAPSVILASGGLGHLYGATTNPEGSTGDGIALALWAGVAVSDLEFIQFHPTMLFVAGTGNDTDRRRPLVTEAIRGEGAILLDSNGNSVTAGVHPMGDLAPRDVVAAAIDARLKATGDSCVYLDARGINGFAARFPTVAGACRDAGIDPAREPIPVVPGAHYSCGGIVTDVYGQTELAGLFAAGEVARTGMHGANRLASNSLLEGLVVGGRAGKAAAIYAAAGCSCASDLEPVTHTAPKRRELQRAMSQDAAVMRNAAGLQRLSNTLDEAPVRLVTSRRDFEDVALTLTARAVTAAALARNESRGCHHRTEYLDAVPEYGRSSVLRLADDQNSVLVGALAAVG</sequence>
<dbReference type="InterPro" id="IPR015939">
    <property type="entry name" value="Fum_Rdtase/Succ_DH_flav-like_C"/>
</dbReference>
<gene>
    <name evidence="16" type="ORF">MUBE_01505</name>
</gene>
<keyword evidence="17" id="KW-1185">Reference proteome</keyword>
<dbReference type="UniPathway" id="UPA00253">
    <property type="reaction ID" value="UER00326"/>
</dbReference>
<evidence type="ECO:0000256" key="6">
    <source>
        <dbReference type="ARBA" id="ARBA00022630"/>
    </source>
</evidence>
<organism evidence="16 17">
    <name type="scientific">Mycobacterium uberis</name>
    <dbReference type="NCBI Taxonomy" id="2162698"/>
    <lineage>
        <taxon>Bacteria</taxon>
        <taxon>Bacillati</taxon>
        <taxon>Actinomycetota</taxon>
        <taxon>Actinomycetes</taxon>
        <taxon>Mycobacteriales</taxon>
        <taxon>Mycobacteriaceae</taxon>
        <taxon>Mycobacterium</taxon>
    </lineage>
</organism>
<dbReference type="FunFam" id="3.90.700.10:FF:000002">
    <property type="entry name" value="L-aspartate oxidase"/>
    <property type="match status" value="1"/>
</dbReference>
<dbReference type="SUPFAM" id="SSF46977">
    <property type="entry name" value="Succinate dehydrogenase/fumarate reductase flavoprotein C-terminal domain"/>
    <property type="match status" value="1"/>
</dbReference>
<evidence type="ECO:0000256" key="10">
    <source>
        <dbReference type="ARBA" id="ARBA00029426"/>
    </source>
</evidence>
<evidence type="ECO:0000256" key="13">
    <source>
        <dbReference type="RuleBase" id="RU362049"/>
    </source>
</evidence>
<dbReference type="InterPro" id="IPR036188">
    <property type="entry name" value="FAD/NAD-bd_sf"/>
</dbReference>
<dbReference type="Proteomes" id="UP000258522">
    <property type="component" value="Unassembled WGS sequence"/>
</dbReference>
<evidence type="ECO:0000256" key="4">
    <source>
        <dbReference type="ARBA" id="ARBA00012173"/>
    </source>
</evidence>
<keyword evidence="6 13" id="KW-0285">Flavoprotein</keyword>
<accession>A0A3E1HLA3</accession>
<dbReference type="GO" id="GO:0034628">
    <property type="term" value="P:'de novo' NAD+ biosynthetic process from L-aspartate"/>
    <property type="evidence" value="ECO:0007669"/>
    <property type="project" value="TreeGrafter"/>
</dbReference>
<reference evidence="16 17" key="1">
    <citation type="submission" date="2018-07" db="EMBL/GenBank/DDBJ databases">
        <title>Whole genome sequence of Mycobacterium uberis.</title>
        <authorList>
            <person name="Benjak A."/>
        </authorList>
    </citation>
    <scope>NUCLEOTIDE SEQUENCE [LARGE SCALE GENOMIC DNA]</scope>
    <source>
        <strain evidence="16 17">Jura</strain>
    </source>
</reference>
<evidence type="ECO:0000256" key="12">
    <source>
        <dbReference type="NCBIfam" id="TIGR00551"/>
    </source>
</evidence>
<comment type="cofactor">
    <cofactor evidence="1 13">
        <name>FAD</name>
        <dbReference type="ChEBI" id="CHEBI:57692"/>
    </cofactor>
</comment>
<dbReference type="InterPro" id="IPR027477">
    <property type="entry name" value="Succ_DH/fumarate_Rdtase_cat_sf"/>
</dbReference>
<evidence type="ECO:0000256" key="7">
    <source>
        <dbReference type="ARBA" id="ARBA00022642"/>
    </source>
</evidence>
<dbReference type="GO" id="GO:0005737">
    <property type="term" value="C:cytoplasm"/>
    <property type="evidence" value="ECO:0007669"/>
    <property type="project" value="UniProtKB-SubCell"/>
</dbReference>
<comment type="catalytic activity">
    <reaction evidence="11">
        <text>L-aspartate + O2 = iminosuccinate + H2O2</text>
        <dbReference type="Rhea" id="RHEA:25876"/>
        <dbReference type="ChEBI" id="CHEBI:15379"/>
        <dbReference type="ChEBI" id="CHEBI:16240"/>
        <dbReference type="ChEBI" id="CHEBI:29991"/>
        <dbReference type="ChEBI" id="CHEBI:77875"/>
        <dbReference type="EC" id="1.4.3.16"/>
    </reaction>
    <physiologicalReaction direction="left-to-right" evidence="11">
        <dbReference type="Rhea" id="RHEA:25877"/>
    </physiologicalReaction>
</comment>
<dbReference type="EC" id="1.4.3.16" evidence="4 12"/>
<evidence type="ECO:0000256" key="8">
    <source>
        <dbReference type="ARBA" id="ARBA00022827"/>
    </source>
</evidence>
<dbReference type="SUPFAM" id="SSF56425">
    <property type="entry name" value="Succinate dehydrogenase/fumarate reductase flavoprotein, catalytic domain"/>
    <property type="match status" value="1"/>
</dbReference>